<name>A0A3N4M4V2_9PEZI</name>
<evidence type="ECO:0000313" key="3">
    <source>
        <dbReference type="Proteomes" id="UP000267821"/>
    </source>
</evidence>
<proteinExistence type="predicted"/>
<dbReference type="AlphaFoldDB" id="A0A3N4M4V2"/>
<keyword evidence="3" id="KW-1185">Reference proteome</keyword>
<protein>
    <recommendedName>
        <fullName evidence="1">CHAT domain-containing protein</fullName>
    </recommendedName>
</protein>
<dbReference type="InParanoid" id="A0A3N4M4V2"/>
<dbReference type="InterPro" id="IPR024983">
    <property type="entry name" value="CHAT_dom"/>
</dbReference>
<gene>
    <name evidence="2" type="ORF">L211DRAFT_778751</name>
</gene>
<sequence length="235" mass="26094">MPTTPRASSLSNVTKEADEIKRRLRNFSIVETLKRPTAGRVPQALPGYSIAHFACHGVSSINPADSHLMLLKESISHDGFFTEEVDKLCVRDIAALKIPAARLAYLSSCSTANSTLPDLVDEATHIVSSFHIAGFPHVIGTLWQAEDEACQMMALDFYSTYSMTNDVAISYRHAVLGLMKKKPSQPMYGGAEQKSFPLSSLGNPAYARICTYMRAYNLVYAYQFGFYQYDWLSTV</sequence>
<accession>A0A3N4M4V2</accession>
<dbReference type="Pfam" id="PF12770">
    <property type="entry name" value="CHAT"/>
    <property type="match status" value="1"/>
</dbReference>
<organism evidence="2 3">
    <name type="scientific">Terfezia boudieri ATCC MYA-4762</name>
    <dbReference type="NCBI Taxonomy" id="1051890"/>
    <lineage>
        <taxon>Eukaryota</taxon>
        <taxon>Fungi</taxon>
        <taxon>Dikarya</taxon>
        <taxon>Ascomycota</taxon>
        <taxon>Pezizomycotina</taxon>
        <taxon>Pezizomycetes</taxon>
        <taxon>Pezizales</taxon>
        <taxon>Pezizaceae</taxon>
        <taxon>Terfezia</taxon>
    </lineage>
</organism>
<dbReference type="Proteomes" id="UP000267821">
    <property type="component" value="Unassembled WGS sequence"/>
</dbReference>
<dbReference type="STRING" id="1051890.A0A3N4M4V2"/>
<evidence type="ECO:0000259" key="1">
    <source>
        <dbReference type="Pfam" id="PF12770"/>
    </source>
</evidence>
<feature type="domain" description="CHAT" evidence="1">
    <location>
        <begin position="8"/>
        <end position="184"/>
    </location>
</feature>
<reference evidence="2 3" key="1">
    <citation type="journal article" date="2018" name="Nat. Ecol. Evol.">
        <title>Pezizomycetes genomes reveal the molecular basis of ectomycorrhizal truffle lifestyle.</title>
        <authorList>
            <person name="Murat C."/>
            <person name="Payen T."/>
            <person name="Noel B."/>
            <person name="Kuo A."/>
            <person name="Morin E."/>
            <person name="Chen J."/>
            <person name="Kohler A."/>
            <person name="Krizsan K."/>
            <person name="Balestrini R."/>
            <person name="Da Silva C."/>
            <person name="Montanini B."/>
            <person name="Hainaut M."/>
            <person name="Levati E."/>
            <person name="Barry K.W."/>
            <person name="Belfiori B."/>
            <person name="Cichocki N."/>
            <person name="Clum A."/>
            <person name="Dockter R.B."/>
            <person name="Fauchery L."/>
            <person name="Guy J."/>
            <person name="Iotti M."/>
            <person name="Le Tacon F."/>
            <person name="Lindquist E.A."/>
            <person name="Lipzen A."/>
            <person name="Malagnac F."/>
            <person name="Mello A."/>
            <person name="Molinier V."/>
            <person name="Miyauchi S."/>
            <person name="Poulain J."/>
            <person name="Riccioni C."/>
            <person name="Rubini A."/>
            <person name="Sitrit Y."/>
            <person name="Splivallo R."/>
            <person name="Traeger S."/>
            <person name="Wang M."/>
            <person name="Zifcakova L."/>
            <person name="Wipf D."/>
            <person name="Zambonelli A."/>
            <person name="Paolocci F."/>
            <person name="Nowrousian M."/>
            <person name="Ottonello S."/>
            <person name="Baldrian P."/>
            <person name="Spatafora J.W."/>
            <person name="Henrissat B."/>
            <person name="Nagy L.G."/>
            <person name="Aury J.M."/>
            <person name="Wincker P."/>
            <person name="Grigoriev I.V."/>
            <person name="Bonfante P."/>
            <person name="Martin F.M."/>
        </authorList>
    </citation>
    <scope>NUCLEOTIDE SEQUENCE [LARGE SCALE GENOMIC DNA]</scope>
    <source>
        <strain evidence="2 3">ATCC MYA-4762</strain>
    </source>
</reference>
<dbReference type="OrthoDB" id="5464107at2759"/>
<evidence type="ECO:0000313" key="2">
    <source>
        <dbReference type="EMBL" id="RPB27921.1"/>
    </source>
</evidence>
<dbReference type="EMBL" id="ML121530">
    <property type="protein sequence ID" value="RPB27921.1"/>
    <property type="molecule type" value="Genomic_DNA"/>
</dbReference>